<dbReference type="PANTHER" id="PTHR38479:SF2">
    <property type="entry name" value="WINGED HELIX DNA-BINDING DOMAIN-CONTAINING PROTEIN"/>
    <property type="match status" value="1"/>
</dbReference>
<keyword evidence="2" id="KW-1185">Reference proteome</keyword>
<dbReference type="RefSeq" id="WP_184787168.1">
    <property type="nucleotide sequence ID" value="NZ_BONT01000045.1"/>
</dbReference>
<reference evidence="1 2" key="1">
    <citation type="submission" date="2020-08" db="EMBL/GenBank/DDBJ databases">
        <title>Genomic Encyclopedia of Type Strains, Phase IV (KMG-IV): sequencing the most valuable type-strain genomes for metagenomic binning, comparative biology and taxonomic classification.</title>
        <authorList>
            <person name="Goeker M."/>
        </authorList>
    </citation>
    <scope>NUCLEOTIDE SEQUENCE [LARGE SCALE GENOMIC DNA]</scope>
    <source>
        <strain evidence="1 2">YIM 65646</strain>
    </source>
</reference>
<gene>
    <name evidence="1" type="ORF">HNR73_002148</name>
</gene>
<dbReference type="Pfam" id="PF06224">
    <property type="entry name" value="AlkZ-like"/>
    <property type="match status" value="1"/>
</dbReference>
<organism evidence="1 2">
    <name type="scientific">Phytomonospora endophytica</name>
    <dbReference type="NCBI Taxonomy" id="714109"/>
    <lineage>
        <taxon>Bacteria</taxon>
        <taxon>Bacillati</taxon>
        <taxon>Actinomycetota</taxon>
        <taxon>Actinomycetes</taxon>
        <taxon>Micromonosporales</taxon>
        <taxon>Micromonosporaceae</taxon>
        <taxon>Phytomonospora</taxon>
    </lineage>
</organism>
<dbReference type="AlphaFoldDB" id="A0A841FKE2"/>
<proteinExistence type="predicted"/>
<evidence type="ECO:0000313" key="2">
    <source>
        <dbReference type="Proteomes" id="UP000548476"/>
    </source>
</evidence>
<dbReference type="Proteomes" id="UP000548476">
    <property type="component" value="Unassembled WGS sequence"/>
</dbReference>
<dbReference type="PANTHER" id="PTHR38479">
    <property type="entry name" value="LMO0824 PROTEIN"/>
    <property type="match status" value="1"/>
</dbReference>
<evidence type="ECO:0000313" key="1">
    <source>
        <dbReference type="EMBL" id="MBB6034298.1"/>
    </source>
</evidence>
<protein>
    <recommendedName>
        <fullName evidence="3">Winged helix DNA-binding domain-containing protein</fullName>
    </recommendedName>
</protein>
<evidence type="ECO:0008006" key="3">
    <source>
        <dbReference type="Google" id="ProtNLM"/>
    </source>
</evidence>
<dbReference type="InterPro" id="IPR009351">
    <property type="entry name" value="AlkZ-like"/>
</dbReference>
<accession>A0A841FKE2</accession>
<dbReference type="EMBL" id="JACHGT010000004">
    <property type="protein sequence ID" value="MBB6034298.1"/>
    <property type="molecule type" value="Genomic_DNA"/>
</dbReference>
<name>A0A841FKE2_9ACTN</name>
<sequence>MKISLGRALSWRMGRHFLLGGATSAEEAVGRLGAVGAHSGDPELAVRRRLADSTPGEVERALDAGRLMKTFAFRGATHLMAPQDAGRYLALRAAGRQWELPSWVDHYKVEPRQWPALREIVRGLVADGPITVGELADGVAGHAAFAHLGPEFTAPSQTFLKPFAWQGDLCFGPVRNGHATFQSPNASPHWSGVPELDEAGRYAVAAYFDAYGPATREHVHYWLGGGLSAGRKRIDRWLDELKAELADITVDGESMLFPVRHLDALSGQAATTAVTLLPGHDQWVLGSGTADERIVPAGRRAVVTRGAGLVLSAGVVSGTWKGRAGTLTVSWFAEAGEPPGTAIEAEADRLAGLLGGRLDLGVDVV</sequence>
<comment type="caution">
    <text evidence="1">The sequence shown here is derived from an EMBL/GenBank/DDBJ whole genome shotgun (WGS) entry which is preliminary data.</text>
</comment>